<organism evidence="1 2">
    <name type="scientific">Diploptera punctata</name>
    <name type="common">Pacific beetle cockroach</name>
    <dbReference type="NCBI Taxonomy" id="6984"/>
    <lineage>
        <taxon>Eukaryota</taxon>
        <taxon>Metazoa</taxon>
        <taxon>Ecdysozoa</taxon>
        <taxon>Arthropoda</taxon>
        <taxon>Hexapoda</taxon>
        <taxon>Insecta</taxon>
        <taxon>Pterygota</taxon>
        <taxon>Neoptera</taxon>
        <taxon>Polyneoptera</taxon>
        <taxon>Dictyoptera</taxon>
        <taxon>Blattodea</taxon>
        <taxon>Blaberoidea</taxon>
        <taxon>Blaberidae</taxon>
        <taxon>Diplopterinae</taxon>
        <taxon>Diploptera</taxon>
    </lineage>
</organism>
<reference evidence="1" key="1">
    <citation type="journal article" date="2023" name="IScience">
        <title>Live-bearing cockroach genome reveals convergent evolutionary mechanisms linked to viviparity in insects and beyond.</title>
        <authorList>
            <person name="Fouks B."/>
            <person name="Harrison M.C."/>
            <person name="Mikhailova A.A."/>
            <person name="Marchal E."/>
            <person name="English S."/>
            <person name="Carruthers M."/>
            <person name="Jennings E.C."/>
            <person name="Chiamaka E.L."/>
            <person name="Frigard R.A."/>
            <person name="Pippel M."/>
            <person name="Attardo G.M."/>
            <person name="Benoit J.B."/>
            <person name="Bornberg-Bauer E."/>
            <person name="Tobe S.S."/>
        </authorList>
    </citation>
    <scope>NUCLEOTIDE SEQUENCE</scope>
    <source>
        <strain evidence="1">Stay&amp;Tobe</strain>
    </source>
</reference>
<comment type="caution">
    <text evidence="1">The sequence shown here is derived from an EMBL/GenBank/DDBJ whole genome shotgun (WGS) entry which is preliminary data.</text>
</comment>
<name>A0AAD8EBH2_DIPPU</name>
<protein>
    <submittedName>
        <fullName evidence="1">Uncharacterized protein</fullName>
    </submittedName>
</protein>
<keyword evidence="2" id="KW-1185">Reference proteome</keyword>
<reference evidence="1" key="2">
    <citation type="submission" date="2023-05" db="EMBL/GenBank/DDBJ databases">
        <authorList>
            <person name="Fouks B."/>
        </authorList>
    </citation>
    <scope>NUCLEOTIDE SEQUENCE</scope>
    <source>
        <strain evidence="1">Stay&amp;Tobe</strain>
        <tissue evidence="1">Testes</tissue>
    </source>
</reference>
<accession>A0AAD8EBH2</accession>
<dbReference type="AlphaFoldDB" id="A0AAD8EBH2"/>
<dbReference type="EMBL" id="JASPKZ010007553">
    <property type="protein sequence ID" value="KAJ9583662.1"/>
    <property type="molecule type" value="Genomic_DNA"/>
</dbReference>
<proteinExistence type="predicted"/>
<evidence type="ECO:0000313" key="1">
    <source>
        <dbReference type="EMBL" id="KAJ9583662.1"/>
    </source>
</evidence>
<gene>
    <name evidence="1" type="ORF">L9F63_021992</name>
</gene>
<evidence type="ECO:0000313" key="2">
    <source>
        <dbReference type="Proteomes" id="UP001233999"/>
    </source>
</evidence>
<dbReference type="Proteomes" id="UP001233999">
    <property type="component" value="Unassembled WGS sequence"/>
</dbReference>
<sequence length="212" mass="23743">MEGKLRHLFFYIWEMLIFEERPSPPPSNYGVKITFCKGIIYIIVLEPFLFNVSDNSRRKSLISVNSESDFSQTEVSSGENARKPMLTNAVRDNRRIFNGILVSTSCINFGNNNSCHIAGDFPRELAKEGWVSNYTEMSASDAGDISNLSALDTPRMTDNLTSYNEDCSCPGISIVVDQQFCDREESVLSEIFLGKGVQLEVGQVRKLNPCTS</sequence>